<dbReference type="AlphaFoldDB" id="A0A917EGB4"/>
<evidence type="ECO:0000256" key="8">
    <source>
        <dbReference type="ARBA" id="ARBA00038436"/>
    </source>
</evidence>
<dbReference type="EMBL" id="BMFJ01000002">
    <property type="protein sequence ID" value="GGE39579.1"/>
    <property type="molecule type" value="Genomic_DNA"/>
</dbReference>
<comment type="caution">
    <text evidence="11">The sequence shown here is derived from an EMBL/GenBank/DDBJ whole genome shotgun (WGS) entry which is preliminary data.</text>
</comment>
<keyword evidence="3" id="KW-1003">Cell membrane</keyword>
<dbReference type="Pfam" id="PF04290">
    <property type="entry name" value="DctQ"/>
    <property type="match status" value="1"/>
</dbReference>
<reference evidence="12" key="1">
    <citation type="journal article" date="2019" name="Int. J. Syst. Evol. Microbiol.">
        <title>The Global Catalogue of Microorganisms (GCM) 10K type strain sequencing project: providing services to taxonomists for standard genome sequencing and annotation.</title>
        <authorList>
            <consortium name="The Broad Institute Genomics Platform"/>
            <consortium name="The Broad Institute Genome Sequencing Center for Infectious Disease"/>
            <person name="Wu L."/>
            <person name="Ma J."/>
        </authorList>
    </citation>
    <scope>NUCLEOTIDE SEQUENCE [LARGE SCALE GENOMIC DNA]</scope>
    <source>
        <strain evidence="12">CGMCC 1.12664</strain>
    </source>
</reference>
<evidence type="ECO:0000256" key="5">
    <source>
        <dbReference type="ARBA" id="ARBA00022692"/>
    </source>
</evidence>
<dbReference type="GO" id="GO:0005886">
    <property type="term" value="C:plasma membrane"/>
    <property type="evidence" value="ECO:0007669"/>
    <property type="project" value="UniProtKB-SubCell"/>
</dbReference>
<dbReference type="PANTHER" id="PTHR35011">
    <property type="entry name" value="2,3-DIKETO-L-GULONATE TRAP TRANSPORTER SMALL PERMEASE PROTEIN YIAM"/>
    <property type="match status" value="1"/>
</dbReference>
<evidence type="ECO:0000256" key="6">
    <source>
        <dbReference type="ARBA" id="ARBA00022989"/>
    </source>
</evidence>
<proteinExistence type="inferred from homology"/>
<gene>
    <name evidence="11" type="ORF">GCM10011360_29050</name>
</gene>
<dbReference type="PANTHER" id="PTHR35011:SF10">
    <property type="entry name" value="TRAP TRANSPORTER SMALL PERMEASE PROTEIN"/>
    <property type="match status" value="1"/>
</dbReference>
<comment type="function">
    <text evidence="9">Part of the tripartite ATP-independent periplasmic (TRAP) transport system.</text>
</comment>
<keyword evidence="12" id="KW-1185">Reference proteome</keyword>
<comment type="similarity">
    <text evidence="8 9">Belongs to the TRAP transporter small permease family.</text>
</comment>
<organism evidence="11 12">
    <name type="scientific">Primorskyibacter flagellatus</name>
    <dbReference type="NCBI Taxonomy" id="1387277"/>
    <lineage>
        <taxon>Bacteria</taxon>
        <taxon>Pseudomonadati</taxon>
        <taxon>Pseudomonadota</taxon>
        <taxon>Alphaproteobacteria</taxon>
        <taxon>Rhodobacterales</taxon>
        <taxon>Roseobacteraceae</taxon>
        <taxon>Primorskyibacter</taxon>
    </lineage>
</organism>
<evidence type="ECO:0000256" key="1">
    <source>
        <dbReference type="ARBA" id="ARBA00004429"/>
    </source>
</evidence>
<evidence type="ECO:0000256" key="9">
    <source>
        <dbReference type="RuleBase" id="RU369079"/>
    </source>
</evidence>
<evidence type="ECO:0000256" key="2">
    <source>
        <dbReference type="ARBA" id="ARBA00022448"/>
    </source>
</evidence>
<keyword evidence="4 9" id="KW-0997">Cell inner membrane</keyword>
<comment type="subunit">
    <text evidence="9">The complex comprises the extracytoplasmic solute receptor protein and the two transmembrane proteins.</text>
</comment>
<feature type="transmembrane region" description="Helical" evidence="9">
    <location>
        <begin position="12"/>
        <end position="32"/>
    </location>
</feature>
<evidence type="ECO:0000256" key="4">
    <source>
        <dbReference type="ARBA" id="ARBA00022519"/>
    </source>
</evidence>
<keyword evidence="5 9" id="KW-0812">Transmembrane</keyword>
<sequence>MRAIEAVASRIAGFVALIGGVVIVLMMLQVSADVAMKYIFHKPITGTLEITSAYYMVALVWLPLGAVTRDHEHLEVELFTQHLAPERLAWFKLFGCVVGGIYAGIMCFQGVEEALHQTEIREVWETATFDIPVFGARWFMPLGTFLAAVYLAIYALDNLSFATRGTRIVPDHSLHSSVEAALAEAEKANRLGDDGNIGVGRGGGAAD</sequence>
<keyword evidence="2 9" id="KW-0813">Transport</keyword>
<accession>A0A917EGB4</accession>
<dbReference type="InterPro" id="IPR007387">
    <property type="entry name" value="TRAP_DctQ"/>
</dbReference>
<protein>
    <recommendedName>
        <fullName evidence="9">TRAP transporter small permease protein</fullName>
    </recommendedName>
</protein>
<dbReference type="GO" id="GO:0022857">
    <property type="term" value="F:transmembrane transporter activity"/>
    <property type="evidence" value="ECO:0007669"/>
    <property type="project" value="UniProtKB-UniRule"/>
</dbReference>
<feature type="domain" description="Tripartite ATP-independent periplasmic transporters DctQ component" evidence="10">
    <location>
        <begin position="26"/>
        <end position="153"/>
    </location>
</feature>
<dbReference type="RefSeq" id="WP_188478522.1">
    <property type="nucleotide sequence ID" value="NZ_BMFJ01000002.1"/>
</dbReference>
<evidence type="ECO:0000313" key="12">
    <source>
        <dbReference type="Proteomes" id="UP000612855"/>
    </source>
</evidence>
<comment type="subcellular location">
    <subcellularLocation>
        <location evidence="1 9">Cell inner membrane</location>
        <topology evidence="1 9">Multi-pass membrane protein</topology>
    </subcellularLocation>
</comment>
<evidence type="ECO:0000259" key="10">
    <source>
        <dbReference type="Pfam" id="PF04290"/>
    </source>
</evidence>
<name>A0A917EGB4_9RHOB</name>
<dbReference type="InterPro" id="IPR055348">
    <property type="entry name" value="DctQ"/>
</dbReference>
<evidence type="ECO:0000256" key="7">
    <source>
        <dbReference type="ARBA" id="ARBA00023136"/>
    </source>
</evidence>
<evidence type="ECO:0000256" key="3">
    <source>
        <dbReference type="ARBA" id="ARBA00022475"/>
    </source>
</evidence>
<feature type="transmembrane region" description="Helical" evidence="9">
    <location>
        <begin position="89"/>
        <end position="111"/>
    </location>
</feature>
<evidence type="ECO:0000313" key="11">
    <source>
        <dbReference type="EMBL" id="GGE39579.1"/>
    </source>
</evidence>
<dbReference type="Proteomes" id="UP000612855">
    <property type="component" value="Unassembled WGS sequence"/>
</dbReference>
<dbReference type="GO" id="GO:0015740">
    <property type="term" value="P:C4-dicarboxylate transport"/>
    <property type="evidence" value="ECO:0007669"/>
    <property type="project" value="TreeGrafter"/>
</dbReference>
<keyword evidence="6 9" id="KW-1133">Transmembrane helix</keyword>
<feature type="transmembrane region" description="Helical" evidence="9">
    <location>
        <begin position="138"/>
        <end position="156"/>
    </location>
</feature>
<feature type="transmembrane region" description="Helical" evidence="9">
    <location>
        <begin position="52"/>
        <end position="68"/>
    </location>
</feature>
<keyword evidence="7 9" id="KW-0472">Membrane</keyword>